<feature type="domain" description="Response regulatory" evidence="8">
    <location>
        <begin position="656"/>
        <end position="770"/>
    </location>
</feature>
<dbReference type="InterPro" id="IPR036097">
    <property type="entry name" value="HisK_dim/P_sf"/>
</dbReference>
<dbReference type="Pfam" id="PF02518">
    <property type="entry name" value="HATPase_c"/>
    <property type="match status" value="1"/>
</dbReference>
<dbReference type="SMART" id="SM00387">
    <property type="entry name" value="HATPase_c"/>
    <property type="match status" value="1"/>
</dbReference>
<dbReference type="Pfam" id="PF00072">
    <property type="entry name" value="Response_reg"/>
    <property type="match status" value="1"/>
</dbReference>
<dbReference type="GO" id="GO:0005524">
    <property type="term" value="F:ATP binding"/>
    <property type="evidence" value="ECO:0007669"/>
    <property type="project" value="UniProtKB-KW"/>
</dbReference>
<feature type="transmembrane region" description="Helical" evidence="6">
    <location>
        <begin position="336"/>
        <end position="357"/>
    </location>
</feature>
<feature type="transmembrane region" description="Helical" evidence="6">
    <location>
        <begin position="213"/>
        <end position="230"/>
    </location>
</feature>
<gene>
    <name evidence="9" type="ORF">QTN47_16575</name>
</gene>
<dbReference type="InterPro" id="IPR008979">
    <property type="entry name" value="Galactose-bd-like_sf"/>
</dbReference>
<sequence length="778" mass="87663">MTTSCSLKATRPQVAKTGVIDLRNTDLTNSKVPLNGEWEFYFGHLLKPGENTPPKTYTEFPTLWNNTVVNGKNLPAFGYATYKLDVLLPKKRPKLILQVPEVYSAFRLYVNGQVNAENGVPGKTRETTVPYWSTIISSLLPNNTDTLHLLLQVSNFHHHRGGPYHHIVIGDRQSIILKKNRQIALDFTLAGCLFMGGLFFIGLYLFGQHDKAILFFALFCITYSYRIAGVSPYSLHTIVPDVSWFVTLRLEYTTLFLSVLFFAQYMRFLYPADVHRPVVTIMSLISLVYTLCALVLPVKMFSSMLNFFLVVLLLFIVYGMYLFIKAARKERIGAKYALISTAVIIVVFIIINVNYFYKIEASNYILLFAAYLLFFFFQSLILSFRFATTLKVAKQQAELGLKVKSEFLSTMSHEIRTPLNSVIGTSQLLIQNNPRQDQKESLDVLLFSANNLLVIVNDILDFNKIEEQKITFEHIEMDLAAIARNIIASARASAEQKGIALKLEMPELKVIVMGDPTRLSQVLYNLVNNAIKFTHTGSVCLRIKLVSQTDEELKLTFEIEDTGIGIEQDKQKLIFDKFTQADSSTLRSYGGTGLGLAICKRLLELQNSTLQLRSLVGVGSVFYFTQSFEKSNTQYPVENIQSNKENGSMKNLQGVKVLLVEDNPMNVFIAKKFLDMWKVDVEVADNGEKAVVMSTQNKYNIILMDLHMPLVDGYDATKRIRATGNQTPIIALTAAIPSEIQSKVFEAGMNGILIKPFNANELFSVVSKSSNNHLSSQH</sequence>
<dbReference type="Proteomes" id="UP001560573">
    <property type="component" value="Unassembled WGS sequence"/>
</dbReference>
<dbReference type="InterPro" id="IPR003594">
    <property type="entry name" value="HATPase_dom"/>
</dbReference>
<comment type="caution">
    <text evidence="9">The sequence shown here is derived from an EMBL/GenBank/DDBJ whole genome shotgun (WGS) entry which is preliminary data.</text>
</comment>
<proteinExistence type="predicted"/>
<dbReference type="SUPFAM" id="SSF52172">
    <property type="entry name" value="CheY-like"/>
    <property type="match status" value="1"/>
</dbReference>
<keyword evidence="6" id="KW-1133">Transmembrane helix</keyword>
<comment type="catalytic activity">
    <reaction evidence="1">
        <text>ATP + protein L-histidine = ADP + protein N-phospho-L-histidine.</text>
        <dbReference type="EC" id="2.7.13.3"/>
    </reaction>
</comment>
<dbReference type="SMART" id="SM00448">
    <property type="entry name" value="REC"/>
    <property type="match status" value="1"/>
</dbReference>
<organism evidence="9 10">
    <name type="scientific">Danxiaibacter flavus</name>
    <dbReference type="NCBI Taxonomy" id="3049108"/>
    <lineage>
        <taxon>Bacteria</taxon>
        <taxon>Pseudomonadati</taxon>
        <taxon>Bacteroidota</taxon>
        <taxon>Chitinophagia</taxon>
        <taxon>Chitinophagales</taxon>
        <taxon>Chitinophagaceae</taxon>
        <taxon>Danxiaibacter</taxon>
    </lineage>
</organism>
<dbReference type="PROSITE" id="PS50110">
    <property type="entry name" value="RESPONSE_REGULATORY"/>
    <property type="match status" value="1"/>
</dbReference>
<evidence type="ECO:0000256" key="4">
    <source>
        <dbReference type="ARBA" id="ARBA00023012"/>
    </source>
</evidence>
<dbReference type="CDD" id="cd17546">
    <property type="entry name" value="REC_hyHK_CKI1_RcsC-like"/>
    <property type="match status" value="1"/>
</dbReference>
<dbReference type="SUPFAM" id="SSF49785">
    <property type="entry name" value="Galactose-binding domain-like"/>
    <property type="match status" value="1"/>
</dbReference>
<dbReference type="EC" id="2.7.13.3" evidence="2"/>
<dbReference type="EMBL" id="JAULBC010000005">
    <property type="protein sequence ID" value="MEX6689126.1"/>
    <property type="molecule type" value="Genomic_DNA"/>
</dbReference>
<evidence type="ECO:0000259" key="8">
    <source>
        <dbReference type="PROSITE" id="PS50110"/>
    </source>
</evidence>
<evidence type="ECO:0000256" key="5">
    <source>
        <dbReference type="PROSITE-ProRule" id="PRU00169"/>
    </source>
</evidence>
<keyword evidence="10" id="KW-1185">Reference proteome</keyword>
<accession>A0ABV3ZGV7</accession>
<dbReference type="PROSITE" id="PS50109">
    <property type="entry name" value="HIS_KIN"/>
    <property type="match status" value="1"/>
</dbReference>
<dbReference type="CDD" id="cd16922">
    <property type="entry name" value="HATPase_EvgS-ArcB-TorS-like"/>
    <property type="match status" value="1"/>
</dbReference>
<dbReference type="Gene3D" id="1.10.287.130">
    <property type="match status" value="1"/>
</dbReference>
<feature type="transmembrane region" description="Helical" evidence="6">
    <location>
        <begin position="304"/>
        <end position="324"/>
    </location>
</feature>
<feature type="domain" description="Histidine kinase" evidence="7">
    <location>
        <begin position="410"/>
        <end position="630"/>
    </location>
</feature>
<dbReference type="RefSeq" id="WP_369330534.1">
    <property type="nucleotide sequence ID" value="NZ_JAULBC010000005.1"/>
</dbReference>
<protein>
    <recommendedName>
        <fullName evidence="2">histidine kinase</fullName>
        <ecNumber evidence="2">2.7.13.3</ecNumber>
    </recommendedName>
</protein>
<feature type="modified residue" description="4-aspartylphosphate" evidence="5">
    <location>
        <position position="705"/>
    </location>
</feature>
<dbReference type="SUPFAM" id="SSF47384">
    <property type="entry name" value="Homodimeric domain of signal transducing histidine kinase"/>
    <property type="match status" value="1"/>
</dbReference>
<dbReference type="InterPro" id="IPR005467">
    <property type="entry name" value="His_kinase_dom"/>
</dbReference>
<feature type="transmembrane region" description="Helical" evidence="6">
    <location>
        <begin position="278"/>
        <end position="298"/>
    </location>
</feature>
<evidence type="ECO:0000256" key="6">
    <source>
        <dbReference type="SAM" id="Phobius"/>
    </source>
</evidence>
<evidence type="ECO:0000313" key="9">
    <source>
        <dbReference type="EMBL" id="MEX6689126.1"/>
    </source>
</evidence>
<dbReference type="InterPro" id="IPR001789">
    <property type="entry name" value="Sig_transdc_resp-reg_receiver"/>
</dbReference>
<dbReference type="PANTHER" id="PTHR45339">
    <property type="entry name" value="HYBRID SIGNAL TRANSDUCTION HISTIDINE KINASE J"/>
    <property type="match status" value="1"/>
</dbReference>
<feature type="transmembrane region" description="Helical" evidence="6">
    <location>
        <begin position="183"/>
        <end position="206"/>
    </location>
</feature>
<keyword evidence="3 5" id="KW-0597">Phosphoprotein</keyword>
<keyword evidence="4" id="KW-0902">Two-component regulatory system</keyword>
<evidence type="ECO:0000256" key="2">
    <source>
        <dbReference type="ARBA" id="ARBA00012438"/>
    </source>
</evidence>
<dbReference type="SMART" id="SM00388">
    <property type="entry name" value="HisKA"/>
    <property type="match status" value="1"/>
</dbReference>
<keyword evidence="6" id="KW-0812">Transmembrane</keyword>
<dbReference type="InterPro" id="IPR003661">
    <property type="entry name" value="HisK_dim/P_dom"/>
</dbReference>
<feature type="transmembrane region" description="Helical" evidence="6">
    <location>
        <begin position="242"/>
        <end position="266"/>
    </location>
</feature>
<dbReference type="PANTHER" id="PTHR45339:SF1">
    <property type="entry name" value="HYBRID SIGNAL TRANSDUCTION HISTIDINE KINASE J"/>
    <property type="match status" value="1"/>
</dbReference>
<dbReference type="InterPro" id="IPR011006">
    <property type="entry name" value="CheY-like_superfamily"/>
</dbReference>
<dbReference type="InterPro" id="IPR036890">
    <property type="entry name" value="HATPase_C_sf"/>
</dbReference>
<dbReference type="Pfam" id="PF00512">
    <property type="entry name" value="HisKA"/>
    <property type="match status" value="1"/>
</dbReference>
<evidence type="ECO:0000256" key="1">
    <source>
        <dbReference type="ARBA" id="ARBA00000085"/>
    </source>
</evidence>
<keyword evidence="9" id="KW-0547">Nucleotide-binding</keyword>
<dbReference type="CDD" id="cd00082">
    <property type="entry name" value="HisKA"/>
    <property type="match status" value="1"/>
</dbReference>
<dbReference type="Gene3D" id="2.60.120.260">
    <property type="entry name" value="Galactose-binding domain-like"/>
    <property type="match status" value="1"/>
</dbReference>
<feature type="transmembrane region" description="Helical" evidence="6">
    <location>
        <begin position="363"/>
        <end position="384"/>
    </location>
</feature>
<keyword evidence="6" id="KW-0472">Membrane</keyword>
<evidence type="ECO:0000259" key="7">
    <source>
        <dbReference type="PROSITE" id="PS50109"/>
    </source>
</evidence>
<dbReference type="InterPro" id="IPR011623">
    <property type="entry name" value="7TMR_DISM_rcpt_extracell_dom1"/>
</dbReference>
<dbReference type="Gene3D" id="3.40.50.2300">
    <property type="match status" value="1"/>
</dbReference>
<reference evidence="9 10" key="1">
    <citation type="submission" date="2023-07" db="EMBL/GenBank/DDBJ databases">
        <authorList>
            <person name="Lian W.-H."/>
        </authorList>
    </citation>
    <scope>NUCLEOTIDE SEQUENCE [LARGE SCALE GENOMIC DNA]</scope>
    <source>
        <strain evidence="9 10">SYSU DXS3180</strain>
    </source>
</reference>
<keyword evidence="9" id="KW-0067">ATP-binding</keyword>
<dbReference type="InterPro" id="IPR004358">
    <property type="entry name" value="Sig_transdc_His_kin-like_C"/>
</dbReference>
<evidence type="ECO:0000313" key="10">
    <source>
        <dbReference type="Proteomes" id="UP001560573"/>
    </source>
</evidence>
<dbReference type="PRINTS" id="PR00344">
    <property type="entry name" value="BCTRLSENSOR"/>
</dbReference>
<dbReference type="SUPFAM" id="SSF55874">
    <property type="entry name" value="ATPase domain of HSP90 chaperone/DNA topoisomerase II/histidine kinase"/>
    <property type="match status" value="1"/>
</dbReference>
<dbReference type="Pfam" id="PF07695">
    <property type="entry name" value="7TMR-DISM_7TM"/>
    <property type="match status" value="1"/>
</dbReference>
<name>A0ABV3ZGV7_9BACT</name>
<evidence type="ECO:0000256" key="3">
    <source>
        <dbReference type="ARBA" id="ARBA00022553"/>
    </source>
</evidence>
<dbReference type="Gene3D" id="3.30.565.10">
    <property type="entry name" value="Histidine kinase-like ATPase, C-terminal domain"/>
    <property type="match status" value="1"/>
</dbReference>